<organism evidence="2 3">
    <name type="scientific">Rhodococcus ruber</name>
    <dbReference type="NCBI Taxonomy" id="1830"/>
    <lineage>
        <taxon>Bacteria</taxon>
        <taxon>Bacillati</taxon>
        <taxon>Actinomycetota</taxon>
        <taxon>Actinomycetes</taxon>
        <taxon>Mycobacteriales</taxon>
        <taxon>Nocardiaceae</taxon>
        <taxon>Rhodococcus</taxon>
    </lineage>
</organism>
<dbReference type="SUPFAM" id="SSF55961">
    <property type="entry name" value="Bet v1-like"/>
    <property type="match status" value="1"/>
</dbReference>
<proteinExistence type="predicted"/>
<dbReference type="InterPro" id="IPR005031">
    <property type="entry name" value="COQ10_START"/>
</dbReference>
<sequence>MRSVTMSFVLPGIDPSAAFDRIGDFESYPRLTEAVVAVEVAPGDAGEVRSSWTVKFRKGLLRWTEHDVLDRDAGTIAFTQLEGDFEVFDGTWRIGRTEDGASVVFDARFDLGIPSLADILDPVAEGALRENIALILSGLFGEIRQPALAVDA</sequence>
<accession>A0A098BQU3</accession>
<dbReference type="Gene3D" id="3.30.530.20">
    <property type="match status" value="1"/>
</dbReference>
<dbReference type="AlphaFoldDB" id="A0A098BQU3"/>
<evidence type="ECO:0000313" key="3">
    <source>
        <dbReference type="Proteomes" id="UP000042997"/>
    </source>
</evidence>
<reference evidence="2 3" key="1">
    <citation type="journal article" date="2014" name="Genome Announc.">
        <title>Draft Genome Sequence of Propane- and Butane-Oxidizing Actinobacterium Rhodococcus ruber IEGM 231.</title>
        <authorList>
            <person name="Ivshina I.B."/>
            <person name="Kuyukina M.S."/>
            <person name="Krivoruchko A.V."/>
            <person name="Barbe V."/>
            <person name="Fischer C."/>
        </authorList>
    </citation>
    <scope>NUCLEOTIDE SEQUENCE [LARGE SCALE GENOMIC DNA]</scope>
</reference>
<gene>
    <name evidence="2" type="ORF">RHRU231_740033</name>
</gene>
<protein>
    <recommendedName>
        <fullName evidence="1">Coenzyme Q-binding protein COQ10 START domain-containing protein</fullName>
    </recommendedName>
</protein>
<dbReference type="OrthoDB" id="9134299at2"/>
<dbReference type="KEGG" id="rrz:CS378_19275"/>
<feature type="domain" description="Coenzyme Q-binding protein COQ10 START" evidence="1">
    <location>
        <begin position="14"/>
        <end position="132"/>
    </location>
</feature>
<dbReference type="InterPro" id="IPR023393">
    <property type="entry name" value="START-like_dom_sf"/>
</dbReference>
<name>A0A098BQU3_9NOCA</name>
<dbReference type="EMBL" id="CCSD01000088">
    <property type="protein sequence ID" value="CDZ90590.1"/>
    <property type="molecule type" value="Genomic_DNA"/>
</dbReference>
<dbReference type="eggNOG" id="COG2867">
    <property type="taxonomic scope" value="Bacteria"/>
</dbReference>
<dbReference type="Pfam" id="PF03364">
    <property type="entry name" value="Polyketide_cyc"/>
    <property type="match status" value="1"/>
</dbReference>
<evidence type="ECO:0000259" key="1">
    <source>
        <dbReference type="Pfam" id="PF03364"/>
    </source>
</evidence>
<dbReference type="GeneID" id="66834081"/>
<evidence type="ECO:0000313" key="2">
    <source>
        <dbReference type="EMBL" id="CDZ90590.1"/>
    </source>
</evidence>
<dbReference type="RefSeq" id="WP_010594568.1">
    <property type="nucleotide sequence ID" value="NZ_CP023714.1"/>
</dbReference>
<dbReference type="Proteomes" id="UP000042997">
    <property type="component" value="Unassembled WGS sequence"/>
</dbReference>